<dbReference type="AlphaFoldDB" id="A0AA38JTR5"/>
<dbReference type="Proteomes" id="UP001176059">
    <property type="component" value="Unassembled WGS sequence"/>
</dbReference>
<organism evidence="4 5">
    <name type="scientific">Lentinula guzmanii</name>
    <dbReference type="NCBI Taxonomy" id="2804957"/>
    <lineage>
        <taxon>Eukaryota</taxon>
        <taxon>Fungi</taxon>
        <taxon>Dikarya</taxon>
        <taxon>Basidiomycota</taxon>
        <taxon>Agaricomycotina</taxon>
        <taxon>Agaricomycetes</taxon>
        <taxon>Agaricomycetidae</taxon>
        <taxon>Agaricales</taxon>
        <taxon>Marasmiineae</taxon>
        <taxon>Omphalotaceae</taxon>
        <taxon>Lentinula</taxon>
    </lineage>
</organism>
<evidence type="ECO:0000313" key="5">
    <source>
        <dbReference type="Proteomes" id="UP001176059"/>
    </source>
</evidence>
<keyword evidence="5" id="KW-1185">Reference proteome</keyword>
<keyword evidence="1" id="KW-0479">Metal-binding</keyword>
<dbReference type="PROSITE" id="PS50089">
    <property type="entry name" value="ZF_RING_2"/>
    <property type="match status" value="1"/>
</dbReference>
<dbReference type="Gene3D" id="3.30.40.10">
    <property type="entry name" value="Zinc/RING finger domain, C3HC4 (zinc finger)"/>
    <property type="match status" value="1"/>
</dbReference>
<reference evidence="4" key="1">
    <citation type="submission" date="2022-08" db="EMBL/GenBank/DDBJ databases">
        <authorList>
            <consortium name="DOE Joint Genome Institute"/>
            <person name="Min B."/>
            <person name="Sierra-Patev S."/>
            <person name="Naranjo-Ortiz M."/>
            <person name="Looney B."/>
            <person name="Konkel Z."/>
            <person name="Slot J.C."/>
            <person name="Sakamoto Y."/>
            <person name="Steenwyk J.L."/>
            <person name="Rokas A."/>
            <person name="Carro J."/>
            <person name="Camarero S."/>
            <person name="Ferreira P."/>
            <person name="Molpeceres G."/>
            <person name="Ruiz-duenas F.J."/>
            <person name="Serrano A."/>
            <person name="Henrissat B."/>
            <person name="Drula E."/>
            <person name="Hughes K.W."/>
            <person name="Mata J.L."/>
            <person name="Ishikawa N.K."/>
            <person name="Vargas-Isla R."/>
            <person name="Ushijima S."/>
            <person name="Smith C.A."/>
            <person name="Ahrendt S."/>
            <person name="Andreopoulos W."/>
            <person name="He G."/>
            <person name="LaButti K."/>
            <person name="Lipzen A."/>
            <person name="Ng V."/>
            <person name="Riley R."/>
            <person name="Sandor L."/>
            <person name="Barry K."/>
            <person name="Martinez A.T."/>
            <person name="Xiao Y."/>
            <person name="Gibbons J.G."/>
            <person name="Terashima K."/>
            <person name="Hibbett D.S."/>
            <person name="Grigoriev I.V."/>
        </authorList>
    </citation>
    <scope>NUCLEOTIDE SEQUENCE</scope>
    <source>
        <strain evidence="4">ET3784</strain>
    </source>
</reference>
<dbReference type="InterPro" id="IPR001841">
    <property type="entry name" value="Znf_RING"/>
</dbReference>
<dbReference type="EMBL" id="JANVFO010000010">
    <property type="protein sequence ID" value="KAJ3735336.1"/>
    <property type="molecule type" value="Genomic_DNA"/>
</dbReference>
<dbReference type="InterPro" id="IPR013083">
    <property type="entry name" value="Znf_RING/FYVE/PHD"/>
</dbReference>
<evidence type="ECO:0000256" key="2">
    <source>
        <dbReference type="SAM" id="MobiDB-lite"/>
    </source>
</evidence>
<evidence type="ECO:0000256" key="1">
    <source>
        <dbReference type="PROSITE-ProRule" id="PRU00175"/>
    </source>
</evidence>
<evidence type="ECO:0000313" key="4">
    <source>
        <dbReference type="EMBL" id="KAJ3735336.1"/>
    </source>
</evidence>
<proteinExistence type="predicted"/>
<keyword evidence="1" id="KW-0863">Zinc-finger</keyword>
<dbReference type="GO" id="GO:0008270">
    <property type="term" value="F:zinc ion binding"/>
    <property type="evidence" value="ECO:0007669"/>
    <property type="project" value="UniProtKB-KW"/>
</dbReference>
<gene>
    <name evidence="4" type="ORF">DFJ43DRAFT_1151506</name>
</gene>
<name>A0AA38JTR5_9AGAR</name>
<keyword evidence="1" id="KW-0862">Zinc</keyword>
<feature type="domain" description="RING-type" evidence="3">
    <location>
        <begin position="85"/>
        <end position="129"/>
    </location>
</feature>
<evidence type="ECO:0000259" key="3">
    <source>
        <dbReference type="PROSITE" id="PS50089"/>
    </source>
</evidence>
<protein>
    <recommendedName>
        <fullName evidence="3">RING-type domain-containing protein</fullName>
    </recommendedName>
</protein>
<dbReference type="SUPFAM" id="SSF57850">
    <property type="entry name" value="RING/U-box"/>
    <property type="match status" value="1"/>
</dbReference>
<comment type="caution">
    <text evidence="4">The sequence shown here is derived from an EMBL/GenBank/DDBJ whole genome shotgun (WGS) entry which is preliminary data.</text>
</comment>
<feature type="region of interest" description="Disordered" evidence="2">
    <location>
        <begin position="1"/>
        <end position="49"/>
    </location>
</feature>
<reference evidence="4" key="2">
    <citation type="journal article" date="2023" name="Proc. Natl. Acad. Sci. U.S.A.">
        <title>A global phylogenomic analysis of the shiitake genus Lentinula.</title>
        <authorList>
            <person name="Sierra-Patev S."/>
            <person name="Min B."/>
            <person name="Naranjo-Ortiz M."/>
            <person name="Looney B."/>
            <person name="Konkel Z."/>
            <person name="Slot J.C."/>
            <person name="Sakamoto Y."/>
            <person name="Steenwyk J.L."/>
            <person name="Rokas A."/>
            <person name="Carro J."/>
            <person name="Camarero S."/>
            <person name="Ferreira P."/>
            <person name="Molpeceres G."/>
            <person name="Ruiz-Duenas F.J."/>
            <person name="Serrano A."/>
            <person name="Henrissat B."/>
            <person name="Drula E."/>
            <person name="Hughes K.W."/>
            <person name="Mata J.L."/>
            <person name="Ishikawa N.K."/>
            <person name="Vargas-Isla R."/>
            <person name="Ushijima S."/>
            <person name="Smith C.A."/>
            <person name="Donoghue J."/>
            <person name="Ahrendt S."/>
            <person name="Andreopoulos W."/>
            <person name="He G."/>
            <person name="LaButti K."/>
            <person name="Lipzen A."/>
            <person name="Ng V."/>
            <person name="Riley R."/>
            <person name="Sandor L."/>
            <person name="Barry K."/>
            <person name="Martinez A.T."/>
            <person name="Xiao Y."/>
            <person name="Gibbons J.G."/>
            <person name="Terashima K."/>
            <person name="Grigoriev I.V."/>
            <person name="Hibbett D."/>
        </authorList>
    </citation>
    <scope>NUCLEOTIDE SEQUENCE</scope>
    <source>
        <strain evidence="4">ET3784</strain>
    </source>
</reference>
<accession>A0AA38JTR5</accession>
<sequence>MPSTRTLATKRAASPYPIATSGSSDTSDEVKTTRRRPKPTVGSRRPQAEVNFPTREEFENMKQRALAAHEKLFSYIAEQKLPFTCSSCKGLAFYPQISDCGHIHCSQCIYASRKSAVDNGDISRCAVCRELLLWAPNSCYALQEYIHSLAKAEGTTVPNPLAVVWTPRP</sequence>